<feature type="chain" id="PRO_5041665405" evidence="1">
    <location>
        <begin position="25"/>
        <end position="253"/>
    </location>
</feature>
<accession>A0AA95HGM5</accession>
<dbReference type="EMBL" id="CP124756">
    <property type="protein sequence ID" value="WGZ95830.1"/>
    <property type="molecule type" value="Genomic_DNA"/>
</dbReference>
<protein>
    <submittedName>
        <fullName evidence="2">Uncharacterized protein</fullName>
    </submittedName>
</protein>
<dbReference type="Proteomes" id="UP001301326">
    <property type="component" value="Chromosome"/>
</dbReference>
<keyword evidence="1" id="KW-0732">Signal</keyword>
<evidence type="ECO:0000256" key="1">
    <source>
        <dbReference type="SAM" id="SignalP"/>
    </source>
</evidence>
<feature type="signal peptide" evidence="1">
    <location>
        <begin position="1"/>
        <end position="24"/>
    </location>
</feature>
<dbReference type="KEGG" id="tput:QJT81_07550"/>
<name>A0AA95HGM5_9GAMM</name>
<dbReference type="AlphaFoldDB" id="A0AA95HGM5"/>
<gene>
    <name evidence="2" type="ORF">QJT81_07550</name>
</gene>
<evidence type="ECO:0000313" key="2">
    <source>
        <dbReference type="EMBL" id="WGZ95830.1"/>
    </source>
</evidence>
<reference evidence="2" key="1">
    <citation type="journal article" date="2023" name="Int. J. Mol. Sci.">
        <title>Metagenomics Revealed a New Genus 'Candidatus Thiocaldithrix dubininis' gen. nov., sp. nov. and a New Species 'Candidatus Thiothrix putei' sp. nov. in the Family Thiotrichaceae, Some Members of Which Have Traits of Both Na+- and H+-Motive Energetics.</title>
        <authorList>
            <person name="Ravin N.V."/>
            <person name="Muntyan M.S."/>
            <person name="Smolyakov D.D."/>
            <person name="Rudenko T.S."/>
            <person name="Beletsky A.V."/>
            <person name="Mardanov A.V."/>
            <person name="Grabovich M.Y."/>
        </authorList>
    </citation>
    <scope>NUCLEOTIDE SEQUENCE</scope>
    <source>
        <strain evidence="2">GKL-02</strain>
    </source>
</reference>
<organism evidence="2">
    <name type="scientific">Candidatus Thiothrix putei</name>
    <dbReference type="NCBI Taxonomy" id="3080811"/>
    <lineage>
        <taxon>Bacteria</taxon>
        <taxon>Pseudomonadati</taxon>
        <taxon>Pseudomonadota</taxon>
        <taxon>Gammaproteobacteria</taxon>
        <taxon>Thiotrichales</taxon>
        <taxon>Thiotrichaceae</taxon>
        <taxon>Thiothrix</taxon>
    </lineage>
</organism>
<reference evidence="2" key="2">
    <citation type="submission" date="2023-04" db="EMBL/GenBank/DDBJ databases">
        <authorList>
            <person name="Beletskiy A.V."/>
            <person name="Mardanov A.V."/>
            <person name="Ravin N.V."/>
        </authorList>
    </citation>
    <scope>NUCLEOTIDE SEQUENCE</scope>
    <source>
        <strain evidence="2">GKL-02</strain>
    </source>
</reference>
<proteinExistence type="predicted"/>
<sequence length="253" mass="28165">MKPMIKYLTATVLLSLTMSYPAHAASIRCKDISSSSERLKDTLSQFRYLGWGIFSETIESKIYKYIKDKNDDVADLSGFCAALQGHDELEAYFIALDRLSSLAGPAGGYINEQVKAGRFIIARAKDIAEEKGLQVLQFDYGLMGFSINIDKDSGHWFWPNSSLKPNEMRKLIEKVSLVHSGNTTGFELMDAGVFLHRPGYEMRSDGEVYSSMTGEALSDEKVLSFNKTYEPYQKSVGYITGGSYTNPSSGVVY</sequence>